<organism evidence="2 3">
    <name type="scientific">Mesorhabditis spiculigera</name>
    <dbReference type="NCBI Taxonomy" id="96644"/>
    <lineage>
        <taxon>Eukaryota</taxon>
        <taxon>Metazoa</taxon>
        <taxon>Ecdysozoa</taxon>
        <taxon>Nematoda</taxon>
        <taxon>Chromadorea</taxon>
        <taxon>Rhabditida</taxon>
        <taxon>Rhabditina</taxon>
        <taxon>Rhabditomorpha</taxon>
        <taxon>Rhabditoidea</taxon>
        <taxon>Rhabditidae</taxon>
        <taxon>Mesorhabditinae</taxon>
        <taxon>Mesorhabditis</taxon>
    </lineage>
</organism>
<evidence type="ECO:0000256" key="1">
    <source>
        <dbReference type="SAM" id="MobiDB-lite"/>
    </source>
</evidence>
<sequence length="501" mass="55783">MTTTTLRMGAPCLPPPDICVLLVNGLRPVKDGVYPMPAMKMNLETSGRPTTPQNGLISAGDPMIGSGGEQPNFGRDEGNSFDDAPVLTDMVKVDFNDPSRAWSDTSSSGTRQGIFLRVLRSPPNFSPTSESALLRDPDYRTGQPFQTALEDPYLSAYDFEPDDHFPELNVAPEDLDDAKPLQQAVQDGGGFEAFQRYADHRPLGGHLPPSNHPVNGYVIPPNTDCVFRNTSDRPMHLLSITPVELAGAVFDTVPGVHHEEVVDPVGHVVNHTPHIYNVEVAVNVSEQFAQPPEGHSAPGPARKGAGRPRIHTVHLLPGETLKKASIRQANSRHRVKKAASKKVKRDFIIDMLAAVVEAHDNMKPAKQHTIGAKIAEPTPTPPRLNKSNLYDTEKLENPENHSIPRVYEDLKELLIRQRSHQPGFRTAVSKASYVLGRPEERDDRRRDQGKAAQTRNRERDNEEMRMFDENIMEIENFVAMLHRDNENNKKIYQIMSKFNPS</sequence>
<protein>
    <submittedName>
        <fullName evidence="2">Uncharacterized protein</fullName>
    </submittedName>
</protein>
<feature type="region of interest" description="Disordered" evidence="1">
    <location>
        <begin position="427"/>
        <end position="464"/>
    </location>
</feature>
<feature type="compositionally biased region" description="Basic and acidic residues" evidence="1">
    <location>
        <begin position="437"/>
        <end position="464"/>
    </location>
</feature>
<dbReference type="AlphaFoldDB" id="A0AA36DGL8"/>
<comment type="caution">
    <text evidence="2">The sequence shown here is derived from an EMBL/GenBank/DDBJ whole genome shotgun (WGS) entry which is preliminary data.</text>
</comment>
<feature type="non-terminal residue" evidence="2">
    <location>
        <position position="1"/>
    </location>
</feature>
<evidence type="ECO:0000313" key="3">
    <source>
        <dbReference type="Proteomes" id="UP001177023"/>
    </source>
</evidence>
<evidence type="ECO:0000313" key="2">
    <source>
        <dbReference type="EMBL" id="CAJ0587258.1"/>
    </source>
</evidence>
<dbReference type="EMBL" id="CATQJA010002709">
    <property type="protein sequence ID" value="CAJ0587258.1"/>
    <property type="molecule type" value="Genomic_DNA"/>
</dbReference>
<dbReference type="Proteomes" id="UP001177023">
    <property type="component" value="Unassembled WGS sequence"/>
</dbReference>
<gene>
    <name evidence="2" type="ORF">MSPICULIGERA_LOCUS25235</name>
</gene>
<accession>A0AA36DGL8</accession>
<name>A0AA36DGL8_9BILA</name>
<keyword evidence="3" id="KW-1185">Reference proteome</keyword>
<reference evidence="2" key="1">
    <citation type="submission" date="2023-06" db="EMBL/GenBank/DDBJ databases">
        <authorList>
            <person name="Delattre M."/>
        </authorList>
    </citation>
    <scope>NUCLEOTIDE SEQUENCE</scope>
    <source>
        <strain evidence="2">AF72</strain>
    </source>
</reference>
<proteinExistence type="predicted"/>